<proteinExistence type="predicted"/>
<dbReference type="RefSeq" id="WP_243013233.1">
    <property type="nucleotide sequence ID" value="NZ_JALGAR010000006.1"/>
</dbReference>
<dbReference type="AlphaFoldDB" id="A0AA41QYA8"/>
<accession>A0AA41QYA8</accession>
<dbReference type="Proteomes" id="UP001165341">
    <property type="component" value="Unassembled WGS sequence"/>
</dbReference>
<name>A0AA41QYA8_9MICO</name>
<reference evidence="1" key="1">
    <citation type="submission" date="2022-03" db="EMBL/GenBank/DDBJ databases">
        <title>Cryobacterium sp. nov. strain ZS14-85, isolated from Antarctic soil.</title>
        <authorList>
            <person name="Li J."/>
            <person name="Niu G."/>
        </authorList>
    </citation>
    <scope>NUCLEOTIDE SEQUENCE</scope>
    <source>
        <strain evidence="1">ZS14-85</strain>
    </source>
</reference>
<sequence>MAVEIVKLQFVGGEIPCLEYALEQVIEQLEVTGQDAHTHMYRYMLARAKAANRELV</sequence>
<keyword evidence="2" id="KW-1185">Reference proteome</keyword>
<evidence type="ECO:0000313" key="1">
    <source>
        <dbReference type="EMBL" id="MCI4659742.1"/>
    </source>
</evidence>
<comment type="caution">
    <text evidence="1">The sequence shown here is derived from an EMBL/GenBank/DDBJ whole genome shotgun (WGS) entry which is preliminary data.</text>
</comment>
<evidence type="ECO:0000313" key="2">
    <source>
        <dbReference type="Proteomes" id="UP001165341"/>
    </source>
</evidence>
<organism evidence="1 2">
    <name type="scientific">Cryobacterium zhongshanensis</name>
    <dbReference type="NCBI Taxonomy" id="2928153"/>
    <lineage>
        <taxon>Bacteria</taxon>
        <taxon>Bacillati</taxon>
        <taxon>Actinomycetota</taxon>
        <taxon>Actinomycetes</taxon>
        <taxon>Micrococcales</taxon>
        <taxon>Microbacteriaceae</taxon>
        <taxon>Cryobacterium</taxon>
    </lineage>
</organism>
<protein>
    <submittedName>
        <fullName evidence="1">Uncharacterized protein</fullName>
    </submittedName>
</protein>
<gene>
    <name evidence="1" type="ORF">MQH31_18200</name>
</gene>
<dbReference type="EMBL" id="JALGAR010000006">
    <property type="protein sequence ID" value="MCI4659742.1"/>
    <property type="molecule type" value="Genomic_DNA"/>
</dbReference>